<evidence type="ECO:0000313" key="6">
    <source>
        <dbReference type="Proteomes" id="UP000601435"/>
    </source>
</evidence>
<keyword evidence="4" id="KW-0812">Transmembrane</keyword>
<protein>
    <submittedName>
        <fullName evidence="5">Uncharacterized protein</fullName>
    </submittedName>
</protein>
<evidence type="ECO:0000313" key="5">
    <source>
        <dbReference type="EMBL" id="CAE7404611.1"/>
    </source>
</evidence>
<accession>A0A812QUT5</accession>
<evidence type="ECO:0000256" key="1">
    <source>
        <dbReference type="ARBA" id="ARBA00022737"/>
    </source>
</evidence>
<dbReference type="SMART" id="SM00248">
    <property type="entry name" value="ANK"/>
    <property type="match status" value="3"/>
</dbReference>
<dbReference type="PANTHER" id="PTHR24141">
    <property type="entry name" value="2-5A-DEPENDENT RIBONUCLEASE"/>
    <property type="match status" value="1"/>
</dbReference>
<dbReference type="SUPFAM" id="SSF48403">
    <property type="entry name" value="Ankyrin repeat"/>
    <property type="match status" value="1"/>
</dbReference>
<keyword evidence="6" id="KW-1185">Reference proteome</keyword>
<feature type="transmembrane region" description="Helical" evidence="4">
    <location>
        <begin position="437"/>
        <end position="453"/>
    </location>
</feature>
<feature type="transmembrane region" description="Helical" evidence="4">
    <location>
        <begin position="177"/>
        <end position="204"/>
    </location>
</feature>
<feature type="transmembrane region" description="Helical" evidence="4">
    <location>
        <begin position="335"/>
        <end position="354"/>
    </location>
</feature>
<dbReference type="InterPro" id="IPR036770">
    <property type="entry name" value="Ankyrin_rpt-contain_sf"/>
</dbReference>
<dbReference type="PROSITE" id="PS50297">
    <property type="entry name" value="ANK_REP_REGION"/>
    <property type="match status" value="1"/>
</dbReference>
<feature type="transmembrane region" description="Helical" evidence="4">
    <location>
        <begin position="499"/>
        <end position="520"/>
    </location>
</feature>
<evidence type="ECO:0000256" key="2">
    <source>
        <dbReference type="ARBA" id="ARBA00023043"/>
    </source>
</evidence>
<dbReference type="Proteomes" id="UP000601435">
    <property type="component" value="Unassembled WGS sequence"/>
</dbReference>
<dbReference type="InterPro" id="IPR002110">
    <property type="entry name" value="Ankyrin_rpt"/>
</dbReference>
<feature type="transmembrane region" description="Helical" evidence="4">
    <location>
        <begin position="360"/>
        <end position="382"/>
    </location>
</feature>
<sequence length="1293" mass="143832">MRRTNATEFDFPSLIFDDPDFNYLESREMFLAITDDCSEHLTGVKLHPVHVSLEGKKAMLEQRFKVKQLKHALQSASKMDEKYFKEQYRLMNGNDIKHVPVVELHVFPSDPRNVTSIWQVLIVPRAREVFGRHLFLCKAENQCVADMHFEPLPWRLQTWLGGWDSDLDMRRSTPTELILFTEIAVIAGLALLLGSLCGVGILWWQKRRQQAPVTQAAAIHEKLLKEDLSKEACDTTASSDELNAGTKVELLGVQLAARRSTWKAVSGLDLYEIFCQICGQPNSAVWGLIRAKEVEQGSGWAVLYDETVGLELLVTGPQPAKYQAPDVLVPTMINFMTRTLTLLVSYLSALWMLLECMRAWFGWRSFLLMAACLLAMHVLVLIMRGRSFLLGLDYEEVLESRQLLRLGNGQAWSFSTFLALLAVVVSMLMLYAPLELASLPACVTFAVFLALHVQSADAATSALESWRAPQMERFEFLCVNTEQFGITDRRPSQLSRSRAFRRLAVQGIVIFTLAVVLVLYRDSCQMRGELVHYSWSRGYLVYPSEAQAVHNTLLLDIRADSLELSLQKGKHTRSVTVTVEHPGLSDRFPTSIEEQSSGDCQISLPRGPSYSRVSVDALGDFVNTTYVTHILRIGEAVTVSMSSPMMHHSEDSPASHSFQEERRLAFQLANPVWNVPDIDMATNSTVQVGWRPAVLAPLRPGLHGAVMPHVGTSCVCTDVPGFGRCAVEEAVRASEAAPSLCIFQEEAMSEVRPFQSESSIAGNESDILEWLQNVSVSGKSVSLLASPEGREVDMETAIPFTVMNDSRVNTSIESIFQVSLPATWLTGEGTRIIASFTEDPTDVEVTDIPVMVVPYAPQVTLRFPSSAGEAFLLPEASATSDQYYVLCGGRAVNMSLLRSDISDVRFSTRLLQGKGGLNCNRATDREEWLELKAVRKNNSCTGECPQYRTRGEGYDIRVVRSPDTCLEEAIKLKNMSAVLLVLQSMVTKNSPCYNDFGLWDFALSLEHTGDWESSVEQLMQEMDPNQMYRDETPLQAAAARGDVAAMRLLLSDDRVRKEVDKQNSKNETALMLASDSCHLEIIQLLIQHGARVNLFRQKRGNNAEKKLNCEAGPTPLVSMLASDYRRVPSCNDGDGDGAQMSKVMKVLEENGTALNTSDCDYRGWLLQLAFSHRDPRLLKIVLDAGSSPQDAVLPIVASMSRTSYEPGFLGEAAGLLLHAKMDPTHEYRPKKTLLSMAARYCRVEVVRDLLVPPTVLDNVTRSLSEKQNRVCSRNNASASNAIARLLEDGVKGS</sequence>
<keyword evidence="4" id="KW-1133">Transmembrane helix</keyword>
<feature type="transmembrane region" description="Helical" evidence="4">
    <location>
        <begin position="411"/>
        <end position="431"/>
    </location>
</feature>
<dbReference type="OrthoDB" id="414426at2759"/>
<dbReference type="EMBL" id="CAJNJA010017615">
    <property type="protein sequence ID" value="CAE7404611.1"/>
    <property type="molecule type" value="Genomic_DNA"/>
</dbReference>
<evidence type="ECO:0000256" key="3">
    <source>
        <dbReference type="PROSITE-ProRule" id="PRU00023"/>
    </source>
</evidence>
<keyword evidence="1" id="KW-0677">Repeat</keyword>
<dbReference type="PANTHER" id="PTHR24141:SF1">
    <property type="entry name" value="2-5A-DEPENDENT RIBONUCLEASE"/>
    <property type="match status" value="1"/>
</dbReference>
<name>A0A812QUT5_9DINO</name>
<dbReference type="GO" id="GO:0004540">
    <property type="term" value="F:RNA nuclease activity"/>
    <property type="evidence" value="ECO:0007669"/>
    <property type="project" value="TreeGrafter"/>
</dbReference>
<dbReference type="Gene3D" id="1.25.40.20">
    <property type="entry name" value="Ankyrin repeat-containing domain"/>
    <property type="match status" value="1"/>
</dbReference>
<gene>
    <name evidence="5" type="ORF">SNEC2469_LOCUS11093</name>
</gene>
<keyword evidence="4" id="KW-0472">Membrane</keyword>
<evidence type="ECO:0000256" key="4">
    <source>
        <dbReference type="SAM" id="Phobius"/>
    </source>
</evidence>
<feature type="repeat" description="ANK" evidence="3">
    <location>
        <begin position="1065"/>
        <end position="1097"/>
    </location>
</feature>
<dbReference type="PROSITE" id="PS50088">
    <property type="entry name" value="ANK_REPEAT"/>
    <property type="match status" value="1"/>
</dbReference>
<dbReference type="GO" id="GO:0006396">
    <property type="term" value="P:RNA processing"/>
    <property type="evidence" value="ECO:0007669"/>
    <property type="project" value="TreeGrafter"/>
</dbReference>
<reference evidence="5" key="1">
    <citation type="submission" date="2021-02" db="EMBL/GenBank/DDBJ databases">
        <authorList>
            <person name="Dougan E. K."/>
            <person name="Rhodes N."/>
            <person name="Thang M."/>
            <person name="Chan C."/>
        </authorList>
    </citation>
    <scope>NUCLEOTIDE SEQUENCE</scope>
</reference>
<dbReference type="GO" id="GO:0003723">
    <property type="term" value="F:RNA binding"/>
    <property type="evidence" value="ECO:0007669"/>
    <property type="project" value="TreeGrafter"/>
</dbReference>
<keyword evidence="2 3" id="KW-0040">ANK repeat</keyword>
<proteinExistence type="predicted"/>
<organism evidence="5 6">
    <name type="scientific">Symbiodinium necroappetens</name>
    <dbReference type="NCBI Taxonomy" id="1628268"/>
    <lineage>
        <taxon>Eukaryota</taxon>
        <taxon>Sar</taxon>
        <taxon>Alveolata</taxon>
        <taxon>Dinophyceae</taxon>
        <taxon>Suessiales</taxon>
        <taxon>Symbiodiniaceae</taxon>
        <taxon>Symbiodinium</taxon>
    </lineage>
</organism>
<dbReference type="Pfam" id="PF12796">
    <property type="entry name" value="Ank_2"/>
    <property type="match status" value="1"/>
</dbReference>
<comment type="caution">
    <text evidence="5">The sequence shown here is derived from an EMBL/GenBank/DDBJ whole genome shotgun (WGS) entry which is preliminary data.</text>
</comment>